<dbReference type="EMBL" id="JAFIQS020000011">
    <property type="protein sequence ID" value="KAH9475947.1"/>
    <property type="molecule type" value="Genomic_DNA"/>
</dbReference>
<evidence type="ECO:0000313" key="2">
    <source>
        <dbReference type="Proteomes" id="UP000664032"/>
    </source>
</evidence>
<name>A0ACB8GKM7_PSICU</name>
<sequence>MSEDTAGGGRVDGGAASVFGALCGSANGMGVLTECCGEGPGGASTDFRGSFVVVAPQQIPSNRKAFTTAVIDALRSEKESISTLTAESKKAEESRRNDLISVTIFAGAAHGIENGTTFNVYANHVDTNQKPIGHLEVVDRYHPVINSTTTKLELPLDTKLPVVFFVVETGSLSRALNVYADKVAMSMVKGPRLNMVNESMAHIILRNANDKVEVLWNDFPKSGLDSGKNLVHNIAVLNNPADLEKALSNAAWFTHRVSYMRNPMSSCAFFEAELKAVDENQEPTGKNLLLDDAVTLDITQDNNRTTYCLLLSNKTDHEIWPYVFICNPSDFSIRPWYTATKALSPKMMGATNTVEIGCGDEDDLAFEWTADQGVDVAYINIIATKERTNFSCLTQSETTTVERLREVAPNQSISTQANEEPRKRRGMSIKKDWEMAQIPITRKYVQRTSRTVSPSASRKPFWNKFGK</sequence>
<proteinExistence type="predicted"/>
<evidence type="ECO:0000313" key="1">
    <source>
        <dbReference type="EMBL" id="KAH9475947.1"/>
    </source>
</evidence>
<accession>A0ACB8GKM7</accession>
<keyword evidence="2" id="KW-1185">Reference proteome</keyword>
<gene>
    <name evidence="1" type="ORF">JR316_0011509</name>
</gene>
<dbReference type="Proteomes" id="UP000664032">
    <property type="component" value="Unassembled WGS sequence"/>
</dbReference>
<organism evidence="1 2">
    <name type="scientific">Psilocybe cubensis</name>
    <name type="common">Psychedelic mushroom</name>
    <name type="synonym">Stropharia cubensis</name>
    <dbReference type="NCBI Taxonomy" id="181762"/>
    <lineage>
        <taxon>Eukaryota</taxon>
        <taxon>Fungi</taxon>
        <taxon>Dikarya</taxon>
        <taxon>Basidiomycota</taxon>
        <taxon>Agaricomycotina</taxon>
        <taxon>Agaricomycetes</taxon>
        <taxon>Agaricomycetidae</taxon>
        <taxon>Agaricales</taxon>
        <taxon>Agaricineae</taxon>
        <taxon>Strophariaceae</taxon>
        <taxon>Psilocybe</taxon>
    </lineage>
</organism>
<reference evidence="1" key="1">
    <citation type="submission" date="2021-10" db="EMBL/GenBank/DDBJ databases">
        <title>Psilocybe cubensis genome.</title>
        <authorList>
            <person name="Mckernan K.J."/>
            <person name="Crawford S."/>
            <person name="Trippe A."/>
            <person name="Kane L.T."/>
            <person name="Mclaughlin S."/>
        </authorList>
    </citation>
    <scope>NUCLEOTIDE SEQUENCE</scope>
    <source>
        <strain evidence="1">MGC-MH-2018</strain>
    </source>
</reference>
<protein>
    <submittedName>
        <fullName evidence="1">Uncharacterized protein</fullName>
    </submittedName>
</protein>
<comment type="caution">
    <text evidence="1">The sequence shown here is derived from an EMBL/GenBank/DDBJ whole genome shotgun (WGS) entry which is preliminary data.</text>
</comment>